<dbReference type="AlphaFoldDB" id="A0AAD9G0I0"/>
<organism evidence="1 2">
    <name type="scientific">Phytophthora citrophthora</name>
    <dbReference type="NCBI Taxonomy" id="4793"/>
    <lineage>
        <taxon>Eukaryota</taxon>
        <taxon>Sar</taxon>
        <taxon>Stramenopiles</taxon>
        <taxon>Oomycota</taxon>
        <taxon>Peronosporomycetes</taxon>
        <taxon>Peronosporales</taxon>
        <taxon>Peronosporaceae</taxon>
        <taxon>Phytophthora</taxon>
    </lineage>
</organism>
<name>A0AAD9G0I0_9STRA</name>
<reference evidence="1" key="1">
    <citation type="submission" date="2023-08" db="EMBL/GenBank/DDBJ databases">
        <title>Reference Genome Resource for the Citrus Pathogen Phytophthora citrophthora.</title>
        <authorList>
            <person name="Moller H."/>
            <person name="Coetzee B."/>
            <person name="Rose L.J."/>
            <person name="Van Niekerk J.M."/>
        </authorList>
    </citation>
    <scope>NUCLEOTIDE SEQUENCE</scope>
    <source>
        <strain evidence="1">STE-U-9442</strain>
    </source>
</reference>
<accession>A0AAD9G0I0</accession>
<sequence>MELQVVSCLLRHQPYIPALPELGRKVSRFLGPSPNLSLSEACIYDSIALLDWIWDSSCTFIAERSSGWSQHNFLRSDNDCYKWEFAKGMQFVARDGNVKILE</sequence>
<keyword evidence="2" id="KW-1185">Reference proteome</keyword>
<evidence type="ECO:0000313" key="2">
    <source>
        <dbReference type="Proteomes" id="UP001259832"/>
    </source>
</evidence>
<protein>
    <submittedName>
        <fullName evidence="1">Uncharacterized protein</fullName>
    </submittedName>
</protein>
<gene>
    <name evidence="1" type="ORF">P3T76_015135</name>
</gene>
<dbReference type="Proteomes" id="UP001259832">
    <property type="component" value="Unassembled WGS sequence"/>
</dbReference>
<proteinExistence type="predicted"/>
<evidence type="ECO:0000313" key="1">
    <source>
        <dbReference type="EMBL" id="KAK1929383.1"/>
    </source>
</evidence>
<dbReference type="EMBL" id="JASMQC010000049">
    <property type="protein sequence ID" value="KAK1929383.1"/>
    <property type="molecule type" value="Genomic_DNA"/>
</dbReference>
<comment type="caution">
    <text evidence="1">The sequence shown here is derived from an EMBL/GenBank/DDBJ whole genome shotgun (WGS) entry which is preliminary data.</text>
</comment>